<accession>A0A1U7NJ81</accession>
<dbReference type="Pfam" id="PF13276">
    <property type="entry name" value="HTH_21"/>
    <property type="match status" value="1"/>
</dbReference>
<dbReference type="PANTHER" id="PTHR46889:SF5">
    <property type="entry name" value="INTEGRASE PROTEIN"/>
    <property type="match status" value="1"/>
</dbReference>
<feature type="domain" description="Integrase catalytic" evidence="2">
    <location>
        <begin position="136"/>
        <end position="301"/>
    </location>
</feature>
<comment type="caution">
    <text evidence="3">The sequence shown here is derived from an EMBL/GenBank/DDBJ whole genome shotgun (WGS) entry which is preliminary data.</text>
</comment>
<dbReference type="PANTHER" id="PTHR46889">
    <property type="entry name" value="TRANSPOSASE INSF FOR INSERTION SEQUENCE IS3B-RELATED"/>
    <property type="match status" value="1"/>
</dbReference>
<dbReference type="Pfam" id="PF13333">
    <property type="entry name" value="rve_2"/>
    <property type="match status" value="1"/>
</dbReference>
<dbReference type="Pfam" id="PF00665">
    <property type="entry name" value="rve"/>
    <property type="match status" value="1"/>
</dbReference>
<dbReference type="EMBL" id="MPJW01000021">
    <property type="protein sequence ID" value="OLU43160.1"/>
    <property type="molecule type" value="Genomic_DNA"/>
</dbReference>
<dbReference type="PROSITE" id="PS50994">
    <property type="entry name" value="INTEGRASE"/>
    <property type="match status" value="1"/>
</dbReference>
<dbReference type="RefSeq" id="WP_075817402.1">
    <property type="nucleotide sequence ID" value="NZ_MPJW01000021.1"/>
</dbReference>
<dbReference type="Gene3D" id="3.30.420.10">
    <property type="entry name" value="Ribonuclease H-like superfamily/Ribonuclease H"/>
    <property type="match status" value="1"/>
</dbReference>
<comment type="function">
    <text evidence="1">Involved in the transposition of the insertion sequence.</text>
</comment>
<dbReference type="SUPFAM" id="SSF53098">
    <property type="entry name" value="Ribonuclease H-like"/>
    <property type="match status" value="1"/>
</dbReference>
<evidence type="ECO:0000313" key="3">
    <source>
        <dbReference type="EMBL" id="OLU43160.1"/>
    </source>
</evidence>
<evidence type="ECO:0000256" key="1">
    <source>
        <dbReference type="ARBA" id="ARBA00002286"/>
    </source>
</evidence>
<keyword evidence="4" id="KW-1185">Reference proteome</keyword>
<name>A0A1U7NJ81_9FIRM</name>
<sequence>MTKTSAIFELILQASQKSDSLSIAELCRLYGVSRSGYYRWLAARPERELKEASDRRDFDLILAAYTAHHRHKGARSIQMVLLHQNPPVEMNLKKIRRLMHKFNLVCPVRQANPYRRMAKALRTSNVAKNLVKRQFEAYGPRRILLTDITYIPYDGKFAYLSTILDAYTKQILAWQVSSSLEVDFVLATVRQLLEKHGDELYSDTLIHSDQGCHYTSHSYQDLLRDRKLRKSMSRKGNCWDNACQEIFFGHMKDEIKDKLAGCHSFDEIRSLLDEQINYCNQNRYQWKLAKLSPNEFYEYWKSGDYPLKGVHVPECALMSDQTKPGISACKT</sequence>
<dbReference type="GeneID" id="82204057"/>
<dbReference type="AlphaFoldDB" id="A0A1U7NJ81"/>
<dbReference type="InterPro" id="IPR048020">
    <property type="entry name" value="Transpos_IS3"/>
</dbReference>
<evidence type="ECO:0000259" key="2">
    <source>
        <dbReference type="PROSITE" id="PS50994"/>
    </source>
</evidence>
<reference evidence="3 4" key="1">
    <citation type="submission" date="2016-11" db="EMBL/GenBank/DDBJ databases">
        <title>Description of two novel members of the family Erysipelotrichaceae: Ileibacterium lipovorans gen. nov., sp. nov. and Dubosiella newyorkensis, gen. nov., sp. nov.</title>
        <authorList>
            <person name="Cox L.M."/>
            <person name="Sohn J."/>
            <person name="Tyrrell K.L."/>
            <person name="Citron D.M."/>
            <person name="Lawson P.A."/>
            <person name="Patel N.B."/>
            <person name="Iizumi T."/>
            <person name="Perez-Perez G.I."/>
            <person name="Goldstein E.J."/>
            <person name="Blaser M.J."/>
        </authorList>
    </citation>
    <scope>NUCLEOTIDE SEQUENCE [LARGE SCALE GENOMIC DNA]</scope>
    <source>
        <strain evidence="3 4">NYU-BL-A3</strain>
    </source>
</reference>
<gene>
    <name evidence="3" type="ORF">BO222_00445</name>
</gene>
<dbReference type="GO" id="GO:0003676">
    <property type="term" value="F:nucleic acid binding"/>
    <property type="evidence" value="ECO:0007669"/>
    <property type="project" value="InterPro"/>
</dbReference>
<dbReference type="GO" id="GO:0015074">
    <property type="term" value="P:DNA integration"/>
    <property type="evidence" value="ECO:0007669"/>
    <property type="project" value="InterPro"/>
</dbReference>
<dbReference type="Proteomes" id="UP000186341">
    <property type="component" value="Unassembled WGS sequence"/>
</dbReference>
<proteinExistence type="predicted"/>
<dbReference type="OrthoDB" id="9781005at2"/>
<dbReference type="InterPro" id="IPR025948">
    <property type="entry name" value="HTH-like_dom"/>
</dbReference>
<dbReference type="InterPro" id="IPR050900">
    <property type="entry name" value="Transposase_IS3/IS150/IS904"/>
</dbReference>
<dbReference type="NCBIfam" id="NF033516">
    <property type="entry name" value="transpos_IS3"/>
    <property type="match status" value="1"/>
</dbReference>
<dbReference type="InterPro" id="IPR036397">
    <property type="entry name" value="RNaseH_sf"/>
</dbReference>
<dbReference type="InterPro" id="IPR001584">
    <property type="entry name" value="Integrase_cat-core"/>
</dbReference>
<organism evidence="3 4">
    <name type="scientific">Ileibacterium valens</name>
    <dbReference type="NCBI Taxonomy" id="1862668"/>
    <lineage>
        <taxon>Bacteria</taxon>
        <taxon>Bacillati</taxon>
        <taxon>Bacillota</taxon>
        <taxon>Erysipelotrichia</taxon>
        <taxon>Erysipelotrichales</taxon>
        <taxon>Erysipelotrichaceae</taxon>
        <taxon>Ileibacterium</taxon>
    </lineage>
</organism>
<protein>
    <submittedName>
        <fullName evidence="3">Transposase</fullName>
    </submittedName>
</protein>
<dbReference type="InterPro" id="IPR012337">
    <property type="entry name" value="RNaseH-like_sf"/>
</dbReference>
<evidence type="ECO:0000313" key="4">
    <source>
        <dbReference type="Proteomes" id="UP000186341"/>
    </source>
</evidence>